<dbReference type="Proteomes" id="UP000051957">
    <property type="component" value="Unassembled WGS sequence"/>
</dbReference>
<proteinExistence type="inferred from homology"/>
<dbReference type="SUPFAM" id="SSF140478">
    <property type="entry name" value="LemA-like"/>
    <property type="match status" value="1"/>
</dbReference>
<protein>
    <submittedName>
        <fullName evidence="7">LemA family protein</fullName>
    </submittedName>
</protein>
<dbReference type="Pfam" id="PF04011">
    <property type="entry name" value="LemA"/>
    <property type="match status" value="1"/>
</dbReference>
<sequence length="195" mass="22067">MLNIKETKEEHTMGLLITGIIIVILIVIVIALYNGLVSQRNLVDEAASQIDVQLQRRGDLLPNLLETVKGYAKHEQETFEKVTAMRSQIQDPNVSLGDKVKADNQLTGALNHLFAVSENYPELKANQNFLSLQEELTNTENKIAFSRQNYNSNVMVYNNKLQTFPSNMVAKFGNFPAHSYLEVPEKSKEVPQMKF</sequence>
<reference evidence="7 8" key="1">
    <citation type="journal article" date="2015" name="Genome Announc.">
        <title>Expanding the biotechnology potential of lactobacilli through comparative genomics of 213 strains and associated genera.</title>
        <authorList>
            <person name="Sun Z."/>
            <person name="Harris H.M."/>
            <person name="McCann A."/>
            <person name="Guo C."/>
            <person name="Argimon S."/>
            <person name="Zhang W."/>
            <person name="Yang X."/>
            <person name="Jeffery I.B."/>
            <person name="Cooney J.C."/>
            <person name="Kagawa T.F."/>
            <person name="Liu W."/>
            <person name="Song Y."/>
            <person name="Salvetti E."/>
            <person name="Wrobel A."/>
            <person name="Rasinkangas P."/>
            <person name="Parkhill J."/>
            <person name="Rea M.C."/>
            <person name="O'Sullivan O."/>
            <person name="Ritari J."/>
            <person name="Douillard F.P."/>
            <person name="Paul Ross R."/>
            <person name="Yang R."/>
            <person name="Briner A.E."/>
            <person name="Felis G.E."/>
            <person name="de Vos W.M."/>
            <person name="Barrangou R."/>
            <person name="Klaenhammer T.R."/>
            <person name="Caufield P.W."/>
            <person name="Cui Y."/>
            <person name="Zhang H."/>
            <person name="O'Toole P.W."/>
        </authorList>
    </citation>
    <scope>NUCLEOTIDE SEQUENCE [LARGE SCALE GENOMIC DNA]</scope>
    <source>
        <strain evidence="7 8">DSM 5707</strain>
    </source>
</reference>
<dbReference type="InterPro" id="IPR007156">
    <property type="entry name" value="MamQ_LemA"/>
</dbReference>
<evidence type="ECO:0000256" key="5">
    <source>
        <dbReference type="ARBA" id="ARBA00023136"/>
    </source>
</evidence>
<evidence type="ECO:0000256" key="3">
    <source>
        <dbReference type="ARBA" id="ARBA00022692"/>
    </source>
</evidence>
<evidence type="ECO:0000256" key="4">
    <source>
        <dbReference type="ARBA" id="ARBA00022989"/>
    </source>
</evidence>
<keyword evidence="5 6" id="KW-0472">Membrane</keyword>
<comment type="similarity">
    <text evidence="2">Belongs to the LemA family.</text>
</comment>
<keyword evidence="3 6" id="KW-0812">Transmembrane</keyword>
<evidence type="ECO:0000256" key="6">
    <source>
        <dbReference type="SAM" id="Phobius"/>
    </source>
</evidence>
<comment type="caution">
    <text evidence="7">The sequence shown here is derived from an EMBL/GenBank/DDBJ whole genome shotgun (WGS) entry which is preliminary data.</text>
</comment>
<evidence type="ECO:0000256" key="1">
    <source>
        <dbReference type="ARBA" id="ARBA00004167"/>
    </source>
</evidence>
<evidence type="ECO:0000256" key="2">
    <source>
        <dbReference type="ARBA" id="ARBA00008854"/>
    </source>
</evidence>
<name>A0A0R1YT64_9LACO</name>
<dbReference type="PANTHER" id="PTHR34478:SF2">
    <property type="entry name" value="MEMBRANE PROTEIN"/>
    <property type="match status" value="1"/>
</dbReference>
<dbReference type="PATRIC" id="fig|1423784.4.peg.811"/>
<dbReference type="InterPro" id="IPR023353">
    <property type="entry name" value="LemA-like_dom_sf"/>
</dbReference>
<feature type="transmembrane region" description="Helical" evidence="6">
    <location>
        <begin position="12"/>
        <end position="33"/>
    </location>
</feature>
<dbReference type="Gene3D" id="1.20.1440.20">
    <property type="entry name" value="LemA-like domain"/>
    <property type="match status" value="1"/>
</dbReference>
<dbReference type="GO" id="GO:0016020">
    <property type="term" value="C:membrane"/>
    <property type="evidence" value="ECO:0007669"/>
    <property type="project" value="UniProtKB-SubCell"/>
</dbReference>
<comment type="subcellular location">
    <subcellularLocation>
        <location evidence="1">Membrane</location>
        <topology evidence="1">Single-pass membrane protein</topology>
    </subcellularLocation>
</comment>
<evidence type="ECO:0000313" key="7">
    <source>
        <dbReference type="EMBL" id="KRM45457.1"/>
    </source>
</evidence>
<dbReference type="AlphaFoldDB" id="A0A0R1YT64"/>
<dbReference type="EMBL" id="AZGK01000016">
    <property type="protein sequence ID" value="KRM45457.1"/>
    <property type="molecule type" value="Genomic_DNA"/>
</dbReference>
<organism evidence="7 8">
    <name type="scientific">Lentilactobacillus parabuchneri DSM 5707 = NBRC 107865</name>
    <dbReference type="NCBI Taxonomy" id="1423784"/>
    <lineage>
        <taxon>Bacteria</taxon>
        <taxon>Bacillati</taxon>
        <taxon>Bacillota</taxon>
        <taxon>Bacilli</taxon>
        <taxon>Lactobacillales</taxon>
        <taxon>Lactobacillaceae</taxon>
        <taxon>Lentilactobacillus</taxon>
    </lineage>
</organism>
<gene>
    <name evidence="7" type="ORF">FC51_GL000807</name>
</gene>
<accession>A0A0R1YT64</accession>
<dbReference type="PANTHER" id="PTHR34478">
    <property type="entry name" value="PROTEIN LEMA"/>
    <property type="match status" value="1"/>
</dbReference>
<evidence type="ECO:0000313" key="8">
    <source>
        <dbReference type="Proteomes" id="UP000051957"/>
    </source>
</evidence>
<keyword evidence="4 6" id="KW-1133">Transmembrane helix</keyword>